<evidence type="ECO:0008006" key="3">
    <source>
        <dbReference type="Google" id="ProtNLM"/>
    </source>
</evidence>
<keyword evidence="2" id="KW-1185">Reference proteome</keyword>
<dbReference type="PATRIC" id="fig|66876.3.peg.7733"/>
<gene>
    <name evidence="1" type="ORF">ADL29_35115</name>
</gene>
<name>A0A0N0GVL2_9ACTN</name>
<dbReference type="AlphaFoldDB" id="A0A0N0GVL2"/>
<organism evidence="1 2">
    <name type="scientific">Streptomyces chattanoogensis</name>
    <dbReference type="NCBI Taxonomy" id="66876"/>
    <lineage>
        <taxon>Bacteria</taxon>
        <taxon>Bacillati</taxon>
        <taxon>Actinomycetota</taxon>
        <taxon>Actinomycetes</taxon>
        <taxon>Kitasatosporales</taxon>
        <taxon>Streptomycetaceae</taxon>
        <taxon>Streptomyces</taxon>
    </lineage>
</organism>
<evidence type="ECO:0000313" key="2">
    <source>
        <dbReference type="Proteomes" id="UP000037982"/>
    </source>
</evidence>
<reference evidence="2" key="1">
    <citation type="submission" date="2015-07" db="EMBL/GenBank/DDBJ databases">
        <authorList>
            <person name="Ju K.-S."/>
            <person name="Doroghazi J.R."/>
            <person name="Metcalf W.W."/>
        </authorList>
    </citation>
    <scope>NUCLEOTIDE SEQUENCE [LARGE SCALE GENOMIC DNA]</scope>
    <source>
        <strain evidence="2">NRRL ISP-5002</strain>
    </source>
</reference>
<proteinExistence type="predicted"/>
<sequence>MTHGTGALEQLLDRGRGPMGPSIELDFGVPAGPLAELGRTLSRINGFFLFDAGVQVFRAGDDGLGPDLLAWNDGETWKDTYDGLADDVFCFGQDIFGTQFAVVGGEEVVRFNPETAETTAIGPGLDAWAQWLLDDPDVNGAASFAHAFQKQHGALDPNERLVPRQFFVTGGGYGFDNFAVHDAATAMRIRGPLAQQIHDLPDGTRLRIDVR</sequence>
<dbReference type="RefSeq" id="WP_053927550.1">
    <property type="nucleotide sequence ID" value="NZ_LGKG01000185.1"/>
</dbReference>
<comment type="caution">
    <text evidence="1">The sequence shown here is derived from an EMBL/GenBank/DDBJ whole genome shotgun (WGS) entry which is preliminary data.</text>
</comment>
<accession>A0A0N0GVL2</accession>
<protein>
    <recommendedName>
        <fullName evidence="3">SMI1/KNR4 family protein</fullName>
    </recommendedName>
</protein>
<evidence type="ECO:0000313" key="1">
    <source>
        <dbReference type="EMBL" id="KPC59302.1"/>
    </source>
</evidence>
<dbReference type="Proteomes" id="UP000037982">
    <property type="component" value="Unassembled WGS sequence"/>
</dbReference>
<dbReference type="EMBL" id="LGKG01000185">
    <property type="protein sequence ID" value="KPC59302.1"/>
    <property type="molecule type" value="Genomic_DNA"/>
</dbReference>